<evidence type="ECO:0000313" key="2">
    <source>
        <dbReference type="Proteomes" id="UP000299102"/>
    </source>
</evidence>
<sequence length="88" mass="10005">MKGTATRHIKQPTSEWSLLRFPLFSDAIFRMPETSGLSTAQATQIGVSKSLSAAGVRSPNSRLVRRRCERQRPAHRWDIPHYDNNRTA</sequence>
<gene>
    <name evidence="1" type="ORF">EVAR_35933_1</name>
</gene>
<keyword evidence="2" id="KW-1185">Reference proteome</keyword>
<accession>A0A4C1W2C5</accession>
<proteinExistence type="predicted"/>
<protein>
    <submittedName>
        <fullName evidence="1">Uncharacterized protein</fullName>
    </submittedName>
</protein>
<dbReference type="AlphaFoldDB" id="A0A4C1W2C5"/>
<reference evidence="1 2" key="1">
    <citation type="journal article" date="2019" name="Commun. Biol.">
        <title>The bagworm genome reveals a unique fibroin gene that provides high tensile strength.</title>
        <authorList>
            <person name="Kono N."/>
            <person name="Nakamura H."/>
            <person name="Ohtoshi R."/>
            <person name="Tomita M."/>
            <person name="Numata K."/>
            <person name="Arakawa K."/>
        </authorList>
    </citation>
    <scope>NUCLEOTIDE SEQUENCE [LARGE SCALE GENOMIC DNA]</scope>
</reference>
<dbReference type="EMBL" id="BGZK01000469">
    <property type="protein sequence ID" value="GBP45666.1"/>
    <property type="molecule type" value="Genomic_DNA"/>
</dbReference>
<name>A0A4C1W2C5_EUMVA</name>
<comment type="caution">
    <text evidence="1">The sequence shown here is derived from an EMBL/GenBank/DDBJ whole genome shotgun (WGS) entry which is preliminary data.</text>
</comment>
<dbReference type="Proteomes" id="UP000299102">
    <property type="component" value="Unassembled WGS sequence"/>
</dbReference>
<organism evidence="1 2">
    <name type="scientific">Eumeta variegata</name>
    <name type="common">Bagworm moth</name>
    <name type="synonym">Eumeta japonica</name>
    <dbReference type="NCBI Taxonomy" id="151549"/>
    <lineage>
        <taxon>Eukaryota</taxon>
        <taxon>Metazoa</taxon>
        <taxon>Ecdysozoa</taxon>
        <taxon>Arthropoda</taxon>
        <taxon>Hexapoda</taxon>
        <taxon>Insecta</taxon>
        <taxon>Pterygota</taxon>
        <taxon>Neoptera</taxon>
        <taxon>Endopterygota</taxon>
        <taxon>Lepidoptera</taxon>
        <taxon>Glossata</taxon>
        <taxon>Ditrysia</taxon>
        <taxon>Tineoidea</taxon>
        <taxon>Psychidae</taxon>
        <taxon>Oiketicinae</taxon>
        <taxon>Eumeta</taxon>
    </lineage>
</organism>
<evidence type="ECO:0000313" key="1">
    <source>
        <dbReference type="EMBL" id="GBP45666.1"/>
    </source>
</evidence>